<evidence type="ECO:0000256" key="1">
    <source>
        <dbReference type="SAM" id="MobiDB-lite"/>
    </source>
</evidence>
<name>A0ABY4TQR4_9SPHN</name>
<sequence length="63" mass="6832">MSPRERALDLLRRARRRALPPILRRPPRRPGEAGMPAMATVDPRPKPLAGGAAVAIPEDDATV</sequence>
<gene>
    <name evidence="2" type="ORF">M9980_09075</name>
</gene>
<dbReference type="EMBL" id="CP098401">
    <property type="protein sequence ID" value="URW74726.1"/>
    <property type="molecule type" value="Genomic_DNA"/>
</dbReference>
<organism evidence="2 3">
    <name type="scientific">Sphingomonas donggukensis</name>
    <dbReference type="NCBI Taxonomy" id="2949093"/>
    <lineage>
        <taxon>Bacteria</taxon>
        <taxon>Pseudomonadati</taxon>
        <taxon>Pseudomonadota</taxon>
        <taxon>Alphaproteobacteria</taxon>
        <taxon>Sphingomonadales</taxon>
        <taxon>Sphingomonadaceae</taxon>
        <taxon>Sphingomonas</taxon>
    </lineage>
</organism>
<reference evidence="2" key="1">
    <citation type="submission" date="2022-05" db="EMBL/GenBank/DDBJ databases">
        <title>Sphingomonas sp. strain RMG20 Genome sequencing and assembly.</title>
        <authorList>
            <person name="Kim I."/>
        </authorList>
    </citation>
    <scope>NUCLEOTIDE SEQUENCE</scope>
    <source>
        <strain evidence="2">RMG20</strain>
    </source>
</reference>
<feature type="region of interest" description="Disordered" evidence="1">
    <location>
        <begin position="18"/>
        <end position="51"/>
    </location>
</feature>
<proteinExistence type="predicted"/>
<protein>
    <submittedName>
        <fullName evidence="2">Uncharacterized protein</fullName>
    </submittedName>
</protein>
<evidence type="ECO:0000313" key="3">
    <source>
        <dbReference type="Proteomes" id="UP001055580"/>
    </source>
</evidence>
<evidence type="ECO:0000313" key="2">
    <source>
        <dbReference type="EMBL" id="URW74726.1"/>
    </source>
</evidence>
<dbReference type="RefSeq" id="WP_250749598.1">
    <property type="nucleotide sequence ID" value="NZ_CP098401.1"/>
</dbReference>
<accession>A0ABY4TQR4</accession>
<dbReference type="Proteomes" id="UP001055580">
    <property type="component" value="Chromosome"/>
</dbReference>
<keyword evidence="3" id="KW-1185">Reference proteome</keyword>